<name>A0ABN2PQ93_9MICO</name>
<evidence type="ECO:0000256" key="2">
    <source>
        <dbReference type="SAM" id="Phobius"/>
    </source>
</evidence>
<keyword evidence="4" id="KW-1185">Reference proteome</keyword>
<keyword evidence="2" id="KW-1133">Transmembrane helix</keyword>
<dbReference type="EMBL" id="BAAAOF010000002">
    <property type="protein sequence ID" value="GAA1925095.1"/>
    <property type="molecule type" value="Genomic_DNA"/>
</dbReference>
<keyword evidence="1" id="KW-0175">Coiled coil</keyword>
<keyword evidence="2" id="KW-0472">Membrane</keyword>
<organism evidence="3 4">
    <name type="scientific">Microbacterium aoyamense</name>
    <dbReference type="NCBI Taxonomy" id="344166"/>
    <lineage>
        <taxon>Bacteria</taxon>
        <taxon>Bacillati</taxon>
        <taxon>Actinomycetota</taxon>
        <taxon>Actinomycetes</taxon>
        <taxon>Micrococcales</taxon>
        <taxon>Microbacteriaceae</taxon>
        <taxon>Microbacterium</taxon>
    </lineage>
</organism>
<dbReference type="Proteomes" id="UP001501343">
    <property type="component" value="Unassembled WGS sequence"/>
</dbReference>
<feature type="coiled-coil region" evidence="1">
    <location>
        <begin position="36"/>
        <end position="63"/>
    </location>
</feature>
<dbReference type="RefSeq" id="WP_248147093.1">
    <property type="nucleotide sequence ID" value="NZ_BAAAOF010000002.1"/>
</dbReference>
<feature type="transmembrane region" description="Helical" evidence="2">
    <location>
        <begin position="6"/>
        <end position="29"/>
    </location>
</feature>
<evidence type="ECO:0000313" key="4">
    <source>
        <dbReference type="Proteomes" id="UP001501343"/>
    </source>
</evidence>
<evidence type="ECO:0000313" key="3">
    <source>
        <dbReference type="EMBL" id="GAA1925095.1"/>
    </source>
</evidence>
<reference evidence="3 4" key="1">
    <citation type="journal article" date="2019" name="Int. J. Syst. Evol. Microbiol.">
        <title>The Global Catalogue of Microorganisms (GCM) 10K type strain sequencing project: providing services to taxonomists for standard genome sequencing and annotation.</title>
        <authorList>
            <consortium name="The Broad Institute Genomics Platform"/>
            <consortium name="The Broad Institute Genome Sequencing Center for Infectious Disease"/>
            <person name="Wu L."/>
            <person name="Ma J."/>
        </authorList>
    </citation>
    <scope>NUCLEOTIDE SEQUENCE [LARGE SCALE GENOMIC DNA]</scope>
    <source>
        <strain evidence="3 4">JCM 14900</strain>
    </source>
</reference>
<comment type="caution">
    <text evidence="3">The sequence shown here is derived from an EMBL/GenBank/DDBJ whole genome shotgun (WGS) entry which is preliminary data.</text>
</comment>
<keyword evidence="2" id="KW-0812">Transmembrane</keyword>
<accession>A0ABN2PQ93</accession>
<gene>
    <name evidence="3" type="ORF">GCM10009775_16740</name>
</gene>
<evidence type="ECO:0000256" key="1">
    <source>
        <dbReference type="SAM" id="Coils"/>
    </source>
</evidence>
<protein>
    <submittedName>
        <fullName evidence="3">Uncharacterized protein</fullName>
    </submittedName>
</protein>
<sequence>MPVTPDVIGVVAVFVAAVTFLGGVAGLLAQQTRRLESRFESRFDRVESEIASMRNELTEVKIAIARIEGPWPGLLCP</sequence>
<proteinExistence type="predicted"/>